<dbReference type="Pfam" id="PF03703">
    <property type="entry name" value="bPH_2"/>
    <property type="match status" value="1"/>
</dbReference>
<feature type="transmembrane region" description="Helical" evidence="1">
    <location>
        <begin position="59"/>
        <end position="80"/>
    </location>
</feature>
<evidence type="ECO:0000313" key="3">
    <source>
        <dbReference type="EMBL" id="SFN29625.1"/>
    </source>
</evidence>
<keyword evidence="1" id="KW-0812">Transmembrane</keyword>
<name>A0A1I4XUV7_9FLAO</name>
<reference evidence="4" key="1">
    <citation type="submission" date="2016-10" db="EMBL/GenBank/DDBJ databases">
        <authorList>
            <person name="Varghese N."/>
            <person name="Submissions S."/>
        </authorList>
    </citation>
    <scope>NUCLEOTIDE SEQUENCE [LARGE SCALE GENOMIC DNA]</scope>
    <source>
        <strain evidence="4">DS-12</strain>
    </source>
</reference>
<gene>
    <name evidence="3" type="ORF">SAMN05421741_103157</name>
</gene>
<feature type="domain" description="YdbS-like PH" evidence="2">
    <location>
        <begin position="80"/>
        <end position="154"/>
    </location>
</feature>
<dbReference type="PANTHER" id="PTHR34473:SF2">
    <property type="entry name" value="UPF0699 TRANSMEMBRANE PROTEIN YDBT"/>
    <property type="match status" value="1"/>
</dbReference>
<evidence type="ECO:0000313" key="4">
    <source>
        <dbReference type="Proteomes" id="UP000199036"/>
    </source>
</evidence>
<dbReference type="Proteomes" id="UP000199036">
    <property type="component" value="Unassembled WGS sequence"/>
</dbReference>
<dbReference type="RefSeq" id="WP_091519336.1">
    <property type="nucleotide sequence ID" value="NZ_FOVI01000003.1"/>
</dbReference>
<dbReference type="OrthoDB" id="1524472at2"/>
<dbReference type="STRING" id="913024.SAMN05421741_103157"/>
<evidence type="ECO:0000259" key="2">
    <source>
        <dbReference type="Pfam" id="PF03703"/>
    </source>
</evidence>
<keyword evidence="4" id="KW-1185">Reference proteome</keyword>
<accession>A0A1I4XUV7</accession>
<dbReference type="AlphaFoldDB" id="A0A1I4XUV7"/>
<dbReference type="InterPro" id="IPR005182">
    <property type="entry name" value="YdbS-like_PH"/>
</dbReference>
<keyword evidence="1" id="KW-1133">Transmembrane helix</keyword>
<keyword evidence="1" id="KW-0472">Membrane</keyword>
<organism evidence="3 4">
    <name type="scientific">Paenimyroides ummariense</name>
    <dbReference type="NCBI Taxonomy" id="913024"/>
    <lineage>
        <taxon>Bacteria</taxon>
        <taxon>Pseudomonadati</taxon>
        <taxon>Bacteroidota</taxon>
        <taxon>Flavobacteriia</taxon>
        <taxon>Flavobacteriales</taxon>
        <taxon>Flavobacteriaceae</taxon>
        <taxon>Paenimyroides</taxon>
    </lineage>
</organism>
<protein>
    <recommendedName>
        <fullName evidence="2">YdbS-like PH domain-containing protein</fullName>
    </recommendedName>
</protein>
<sequence>MFENTLVELDEVPQYQEITFSGLHNNYKKIVLLNSLVTLVLGVGVCVALFFLIDEIEKFYAIVPILVLTGLLVLLPLLSYKKKKYAFRQHDVLFKKGLIFKSTHISPYIRLQHVVIKQGWYAKKLGLATLVMYTAANNFSDISIPGLTLEEAERWKSFLMNRIQELNDESENQS</sequence>
<proteinExistence type="predicted"/>
<dbReference type="EMBL" id="FOVI01000003">
    <property type="protein sequence ID" value="SFN29625.1"/>
    <property type="molecule type" value="Genomic_DNA"/>
</dbReference>
<dbReference type="PANTHER" id="PTHR34473">
    <property type="entry name" value="UPF0699 TRANSMEMBRANE PROTEIN YDBS"/>
    <property type="match status" value="1"/>
</dbReference>
<feature type="transmembrane region" description="Helical" evidence="1">
    <location>
        <begin position="30"/>
        <end position="53"/>
    </location>
</feature>
<evidence type="ECO:0000256" key="1">
    <source>
        <dbReference type="SAM" id="Phobius"/>
    </source>
</evidence>